<evidence type="ECO:0000313" key="1">
    <source>
        <dbReference type="EMBL" id="EEG23208.1"/>
    </source>
</evidence>
<name>C0DXM7_EIKCO</name>
<accession>C0DXM7</accession>
<evidence type="ECO:0000313" key="2">
    <source>
        <dbReference type="Proteomes" id="UP000005837"/>
    </source>
</evidence>
<gene>
    <name evidence="1" type="ORF">EIKCOROL_02138</name>
</gene>
<protein>
    <submittedName>
        <fullName evidence="1">Uncharacterized protein</fullName>
    </submittedName>
</protein>
<sequence length="51" mass="5829">MRLAVSGSLWMRMRLPETEIWKIGGVCCCQWLAGVGFRYSAYSELSVICNR</sequence>
<dbReference type="Proteomes" id="UP000005837">
    <property type="component" value="Unassembled WGS sequence"/>
</dbReference>
<comment type="caution">
    <text evidence="1">The sequence shown here is derived from an EMBL/GenBank/DDBJ whole genome shotgun (WGS) entry which is preliminary data.</text>
</comment>
<organism evidence="1 2">
    <name type="scientific">Eikenella corrodens ATCC 23834</name>
    <dbReference type="NCBI Taxonomy" id="546274"/>
    <lineage>
        <taxon>Bacteria</taxon>
        <taxon>Pseudomonadati</taxon>
        <taxon>Pseudomonadota</taxon>
        <taxon>Betaproteobacteria</taxon>
        <taxon>Neisseriales</taxon>
        <taxon>Neisseriaceae</taxon>
        <taxon>Eikenella</taxon>
    </lineage>
</organism>
<reference evidence="1 2" key="1">
    <citation type="submission" date="2009-01" db="EMBL/GenBank/DDBJ databases">
        <authorList>
            <person name="Fulton L."/>
            <person name="Clifton S."/>
            <person name="Chinwalla A.T."/>
            <person name="Mitreva M."/>
            <person name="Sodergren E."/>
            <person name="Weinstock G."/>
            <person name="Clifton S."/>
            <person name="Dooling D.J."/>
            <person name="Fulton B."/>
            <person name="Minx P."/>
            <person name="Pepin K.H."/>
            <person name="Johnson M."/>
            <person name="Bhonagiri V."/>
            <person name="Nash W.E."/>
            <person name="Mardis E.R."/>
            <person name="Wilson R.K."/>
        </authorList>
    </citation>
    <scope>NUCLEOTIDE SEQUENCE [LARGE SCALE GENOMIC DNA]</scope>
    <source>
        <strain evidence="1 2">ATCC 23834</strain>
    </source>
</reference>
<dbReference type="AlphaFoldDB" id="C0DXM7"/>
<proteinExistence type="predicted"/>
<dbReference type="EMBL" id="ACEA01000045">
    <property type="protein sequence ID" value="EEG23208.1"/>
    <property type="molecule type" value="Genomic_DNA"/>
</dbReference>
<dbReference type="HOGENOM" id="CLU_3098356_0_0_4"/>